<dbReference type="RefSeq" id="WP_202655974.1">
    <property type="nucleotide sequence ID" value="NZ_JAESWB010000362.1"/>
</dbReference>
<evidence type="ECO:0000313" key="3">
    <source>
        <dbReference type="EMBL" id="MBL4954740.1"/>
    </source>
</evidence>
<proteinExistence type="predicted"/>
<dbReference type="Pfam" id="PF22622">
    <property type="entry name" value="MFE-2_hydrat-2_N"/>
    <property type="match status" value="1"/>
</dbReference>
<reference evidence="3 4" key="1">
    <citation type="submission" date="2021-01" db="EMBL/GenBank/DDBJ databases">
        <title>Genome public.</title>
        <authorList>
            <person name="Liu C."/>
            <person name="Sun Q."/>
        </authorList>
    </citation>
    <scope>NUCLEOTIDE SEQUENCE [LARGE SCALE GENOMIC DNA]</scope>
    <source>
        <strain evidence="3 4">YIM B02564</strain>
    </source>
</reference>
<dbReference type="EMBL" id="JAESWB010000362">
    <property type="protein sequence ID" value="MBL4954740.1"/>
    <property type="molecule type" value="Genomic_DNA"/>
</dbReference>
<dbReference type="InterPro" id="IPR002539">
    <property type="entry name" value="MaoC-like_dom"/>
</dbReference>
<feature type="domain" description="MaoC-like" evidence="1">
    <location>
        <begin position="166"/>
        <end position="273"/>
    </location>
</feature>
<gene>
    <name evidence="3" type="ORF">JK635_21510</name>
</gene>
<dbReference type="PANTHER" id="PTHR13078:SF56">
    <property type="entry name" value="PEROXISOMAL MULTIFUNCTIONAL ENZYME TYPE 2"/>
    <property type="match status" value="1"/>
</dbReference>
<dbReference type="InterPro" id="IPR029069">
    <property type="entry name" value="HotDog_dom_sf"/>
</dbReference>
<sequence>MTSATETKSRIKMEMVGQTFGPFERDYNFKDLILFALGCGAGIDGKTDLEYVYEKDLKILPMFAAMPIVDSEVTKTIDYGYNYAGSLHWGFDLKFHKPLTKLSGKLSTHVLLKGLYDRGPDKGLLAQHVGDTYDENGELLFTNESWDCLIYDGGFGGPKPPKDIVEMPDREPDFEVEERIPENQALIYRLSGDFHPQHIDWEYAKANGQMKPILHAVSFAGVACRHFIKTFIPGEPERLTRFKTRITASLLPGATIKTQMWKMGENKIHFRVIDAYTQAKPYLNFGIIEWK</sequence>
<comment type="caution">
    <text evidence="3">The sequence shown here is derived from an EMBL/GenBank/DDBJ whole genome shotgun (WGS) entry which is preliminary data.</text>
</comment>
<dbReference type="Gene3D" id="3.10.129.10">
    <property type="entry name" value="Hotdog Thioesterase"/>
    <property type="match status" value="1"/>
</dbReference>
<accession>A0ABS1TTU7</accession>
<name>A0ABS1TTU7_9BACI</name>
<dbReference type="Pfam" id="PF01575">
    <property type="entry name" value="MaoC_dehydratas"/>
    <property type="match status" value="1"/>
</dbReference>
<dbReference type="PANTHER" id="PTHR13078">
    <property type="entry name" value="PEROXISOMAL MULTIFUNCTIONAL ENZYME TYPE 2-RELATED"/>
    <property type="match status" value="1"/>
</dbReference>
<dbReference type="Proteomes" id="UP000623967">
    <property type="component" value="Unassembled WGS sequence"/>
</dbReference>
<organism evidence="3 4">
    <name type="scientific">Neobacillus paridis</name>
    <dbReference type="NCBI Taxonomy" id="2803862"/>
    <lineage>
        <taxon>Bacteria</taxon>
        <taxon>Bacillati</taxon>
        <taxon>Bacillota</taxon>
        <taxon>Bacilli</taxon>
        <taxon>Bacillales</taxon>
        <taxon>Bacillaceae</taxon>
        <taxon>Neobacillus</taxon>
    </lineage>
</organism>
<dbReference type="SUPFAM" id="SSF54637">
    <property type="entry name" value="Thioesterase/thiol ester dehydrase-isomerase"/>
    <property type="match status" value="2"/>
</dbReference>
<evidence type="ECO:0000259" key="2">
    <source>
        <dbReference type="Pfam" id="PF22622"/>
    </source>
</evidence>
<keyword evidence="4" id="KW-1185">Reference proteome</keyword>
<feature type="domain" description="Peroxisomal multifunctional enzyme type 2-like N-terminal" evidence="2">
    <location>
        <begin position="27"/>
        <end position="145"/>
    </location>
</feature>
<evidence type="ECO:0000313" key="4">
    <source>
        <dbReference type="Proteomes" id="UP000623967"/>
    </source>
</evidence>
<evidence type="ECO:0000259" key="1">
    <source>
        <dbReference type="Pfam" id="PF01575"/>
    </source>
</evidence>
<dbReference type="InterPro" id="IPR054357">
    <property type="entry name" value="MFE-2_N"/>
</dbReference>
<protein>
    <submittedName>
        <fullName evidence="3">3-alpha,7-alpha, 12-alpha-trihydroxy-5-beta-cholest-24-enoyl-CoA hydratase</fullName>
    </submittedName>
</protein>